<evidence type="ECO:0000313" key="1">
    <source>
        <dbReference type="EMBL" id="KAK6625005.1"/>
    </source>
</evidence>
<accession>A0AAN8PIR2</accession>
<dbReference type="AlphaFoldDB" id="A0AAN8PIR2"/>
<dbReference type="Proteomes" id="UP001372834">
    <property type="component" value="Unassembled WGS sequence"/>
</dbReference>
<protein>
    <submittedName>
        <fullName evidence="1">Uncharacterized protein</fullName>
    </submittedName>
</protein>
<gene>
    <name evidence="1" type="ORF">RUM43_005296</name>
</gene>
<dbReference type="EMBL" id="JAWJWE010000037">
    <property type="protein sequence ID" value="KAK6625005.1"/>
    <property type="molecule type" value="Genomic_DNA"/>
</dbReference>
<name>A0AAN8PIR2_POLSC</name>
<comment type="caution">
    <text evidence="1">The sequence shown here is derived from an EMBL/GenBank/DDBJ whole genome shotgun (WGS) entry which is preliminary data.</text>
</comment>
<organism evidence="1 2">
    <name type="scientific">Polyplax serrata</name>
    <name type="common">Common mouse louse</name>
    <dbReference type="NCBI Taxonomy" id="468196"/>
    <lineage>
        <taxon>Eukaryota</taxon>
        <taxon>Metazoa</taxon>
        <taxon>Ecdysozoa</taxon>
        <taxon>Arthropoda</taxon>
        <taxon>Hexapoda</taxon>
        <taxon>Insecta</taxon>
        <taxon>Pterygota</taxon>
        <taxon>Neoptera</taxon>
        <taxon>Paraneoptera</taxon>
        <taxon>Psocodea</taxon>
        <taxon>Troctomorpha</taxon>
        <taxon>Phthiraptera</taxon>
        <taxon>Anoplura</taxon>
        <taxon>Polyplacidae</taxon>
        <taxon>Polyplax</taxon>
    </lineage>
</organism>
<feature type="non-terminal residue" evidence="1">
    <location>
        <position position="1"/>
    </location>
</feature>
<reference evidence="1 2" key="1">
    <citation type="submission" date="2023-10" db="EMBL/GenBank/DDBJ databases">
        <title>Genomes of two closely related lineages of the louse Polyplax serrata with different host specificities.</title>
        <authorList>
            <person name="Martinu J."/>
            <person name="Tarabai H."/>
            <person name="Stefka J."/>
            <person name="Hypsa V."/>
        </authorList>
    </citation>
    <scope>NUCLEOTIDE SEQUENCE [LARGE SCALE GENOMIC DNA]</scope>
    <source>
        <strain evidence="1">HR10_N</strain>
    </source>
</reference>
<evidence type="ECO:0000313" key="2">
    <source>
        <dbReference type="Proteomes" id="UP001372834"/>
    </source>
</evidence>
<sequence length="54" mass="6159">SFVLGVCHEKGDMHRFKELQERAAAAAREVKWCGGTFHRKTLAFPAEMDPLEKK</sequence>
<proteinExistence type="predicted"/>